<dbReference type="PROSITE" id="PS51201">
    <property type="entry name" value="RCK_N"/>
    <property type="match status" value="2"/>
</dbReference>
<feature type="transmembrane region" description="Helical" evidence="14">
    <location>
        <begin position="205"/>
        <end position="225"/>
    </location>
</feature>
<evidence type="ECO:0000256" key="6">
    <source>
        <dbReference type="ARBA" id="ARBA00022826"/>
    </source>
</evidence>
<dbReference type="GO" id="GO:0015271">
    <property type="term" value="F:outward rectifier potassium channel activity"/>
    <property type="evidence" value="ECO:0007669"/>
    <property type="project" value="TreeGrafter"/>
</dbReference>
<comment type="subcellular location">
    <subcellularLocation>
        <location evidence="1">Cell membrane</location>
        <topology evidence="1">Multi-pass membrane protein</topology>
    </subcellularLocation>
</comment>
<feature type="transmembrane region" description="Helical" evidence="14">
    <location>
        <begin position="327"/>
        <end position="344"/>
    </location>
</feature>
<dbReference type="PANTHER" id="PTHR10027:SF14">
    <property type="entry name" value="POTASSIUM CHANNEL SUBFAMILY T MEMBER 1"/>
    <property type="match status" value="1"/>
</dbReference>
<dbReference type="InterPro" id="IPR013099">
    <property type="entry name" value="K_chnl_dom"/>
</dbReference>
<keyword evidence="2" id="KW-0813">Transport</keyword>
<dbReference type="SUPFAM" id="SSF81324">
    <property type="entry name" value="Voltage-gated potassium channels"/>
    <property type="match status" value="1"/>
</dbReference>
<dbReference type="InterPro" id="IPR003929">
    <property type="entry name" value="K_chnl_BK_asu"/>
</dbReference>
<keyword evidence="3" id="KW-1003">Cell membrane</keyword>
<feature type="region of interest" description="Disordered" evidence="13">
    <location>
        <begin position="1"/>
        <end position="23"/>
    </location>
</feature>
<evidence type="ECO:0000256" key="11">
    <source>
        <dbReference type="ARBA" id="ARBA00023303"/>
    </source>
</evidence>
<keyword evidence="17" id="KW-1185">Reference proteome</keyword>
<evidence type="ECO:0000256" key="7">
    <source>
        <dbReference type="ARBA" id="ARBA00022958"/>
    </source>
</evidence>
<keyword evidence="11" id="KW-0407">Ion channel</keyword>
<keyword evidence="7" id="KW-0630">Potassium</keyword>
<evidence type="ECO:0000256" key="13">
    <source>
        <dbReference type="SAM" id="MobiDB-lite"/>
    </source>
</evidence>
<feature type="transmembrane region" description="Helical" evidence="14">
    <location>
        <begin position="350"/>
        <end position="372"/>
    </location>
</feature>
<evidence type="ECO:0000256" key="9">
    <source>
        <dbReference type="ARBA" id="ARBA00023065"/>
    </source>
</evidence>
<keyword evidence="9" id="KW-0406">Ion transport</keyword>
<comment type="catalytic activity">
    <reaction evidence="12">
        <text>K(+)(in) = K(+)(out)</text>
        <dbReference type="Rhea" id="RHEA:29463"/>
        <dbReference type="ChEBI" id="CHEBI:29103"/>
    </reaction>
</comment>
<feature type="domain" description="RCK N-terminal" evidence="15">
    <location>
        <begin position="817"/>
        <end position="957"/>
    </location>
</feature>
<dbReference type="Ensembl" id="ENSGACT00000055099.1">
    <property type="protein sequence ID" value="ENSGACP00000064763.1"/>
    <property type="gene ID" value="ENSGACG00000016074.2"/>
</dbReference>
<dbReference type="AlphaFoldDB" id="A0AAQ4RQ90"/>
<dbReference type="FunFam" id="3.40.50.720:FF:000034">
    <property type="entry name" value="Potassium channel subfamily T member 1"/>
    <property type="match status" value="1"/>
</dbReference>
<keyword evidence="4" id="KW-0633">Potassium transport</keyword>
<dbReference type="FunFam" id="1.10.287.70:FF:000069">
    <property type="entry name" value="Potassium sodium-activated channel subfamily T member 1"/>
    <property type="match status" value="1"/>
</dbReference>
<reference evidence="16 17" key="1">
    <citation type="journal article" date="2021" name="G3 (Bethesda)">
        <title>Improved contiguity of the threespine stickleback genome using long-read sequencing.</title>
        <authorList>
            <person name="Nath S."/>
            <person name="Shaw D.E."/>
            <person name="White M.A."/>
        </authorList>
    </citation>
    <scope>NUCLEOTIDE SEQUENCE [LARGE SCALE GENOMIC DNA]</scope>
    <source>
        <strain evidence="16 17">Lake Benthic</strain>
    </source>
</reference>
<protein>
    <recommendedName>
        <fullName evidence="15">RCK N-terminal domain-containing protein</fullName>
    </recommendedName>
</protein>
<feature type="transmembrane region" description="Helical" evidence="14">
    <location>
        <begin position="297"/>
        <end position="315"/>
    </location>
</feature>
<dbReference type="Gene3D" id="1.10.287.70">
    <property type="match status" value="1"/>
</dbReference>
<accession>A0AAQ4RQ90</accession>
<evidence type="ECO:0000256" key="1">
    <source>
        <dbReference type="ARBA" id="ARBA00004651"/>
    </source>
</evidence>
<organism evidence="16 17">
    <name type="scientific">Gasterosteus aculeatus aculeatus</name>
    <name type="common">three-spined stickleback</name>
    <dbReference type="NCBI Taxonomy" id="481459"/>
    <lineage>
        <taxon>Eukaryota</taxon>
        <taxon>Metazoa</taxon>
        <taxon>Chordata</taxon>
        <taxon>Craniata</taxon>
        <taxon>Vertebrata</taxon>
        <taxon>Euteleostomi</taxon>
        <taxon>Actinopterygii</taxon>
        <taxon>Neopterygii</taxon>
        <taxon>Teleostei</taxon>
        <taxon>Neoteleostei</taxon>
        <taxon>Acanthomorphata</taxon>
        <taxon>Eupercaria</taxon>
        <taxon>Perciformes</taxon>
        <taxon>Cottioidei</taxon>
        <taxon>Gasterosteales</taxon>
        <taxon>Gasterosteidae</taxon>
        <taxon>Gasterosteus</taxon>
    </lineage>
</organism>
<evidence type="ECO:0000256" key="3">
    <source>
        <dbReference type="ARBA" id="ARBA00022475"/>
    </source>
</evidence>
<evidence type="ECO:0000256" key="8">
    <source>
        <dbReference type="ARBA" id="ARBA00022989"/>
    </source>
</evidence>
<proteinExistence type="predicted"/>
<name>A0AAQ4RQ90_GASAC</name>
<keyword evidence="5 14" id="KW-0812">Transmembrane</keyword>
<feature type="region of interest" description="Disordered" evidence="13">
    <location>
        <begin position="1162"/>
        <end position="1198"/>
    </location>
</feature>
<evidence type="ECO:0000256" key="12">
    <source>
        <dbReference type="ARBA" id="ARBA00034430"/>
    </source>
</evidence>
<dbReference type="Gene3D" id="3.40.50.720">
    <property type="entry name" value="NAD(P)-binding Rossmann-like Domain"/>
    <property type="match status" value="2"/>
</dbReference>
<feature type="domain" description="RCK N-terminal" evidence="15">
    <location>
        <begin position="397"/>
        <end position="533"/>
    </location>
</feature>
<keyword evidence="6" id="KW-0631">Potassium channel</keyword>
<evidence type="ECO:0000259" key="15">
    <source>
        <dbReference type="PROSITE" id="PS51201"/>
    </source>
</evidence>
<reference evidence="16" key="3">
    <citation type="submission" date="2025-09" db="UniProtKB">
        <authorList>
            <consortium name="Ensembl"/>
        </authorList>
    </citation>
    <scope>IDENTIFICATION</scope>
</reference>
<evidence type="ECO:0000256" key="10">
    <source>
        <dbReference type="ARBA" id="ARBA00023136"/>
    </source>
</evidence>
<dbReference type="Pfam" id="PF07885">
    <property type="entry name" value="Ion_trans_2"/>
    <property type="match status" value="1"/>
</dbReference>
<dbReference type="PANTHER" id="PTHR10027">
    <property type="entry name" value="CALCIUM-ACTIVATED POTASSIUM CHANNEL ALPHA CHAIN"/>
    <property type="match status" value="1"/>
</dbReference>
<dbReference type="InterPro" id="IPR003148">
    <property type="entry name" value="RCK_N"/>
</dbReference>
<feature type="region of interest" description="Disordered" evidence="13">
    <location>
        <begin position="1075"/>
        <end position="1107"/>
    </location>
</feature>
<feature type="region of interest" description="Disordered" evidence="13">
    <location>
        <begin position="701"/>
        <end position="724"/>
    </location>
</feature>
<feature type="compositionally biased region" description="Basic and acidic residues" evidence="13">
    <location>
        <begin position="1082"/>
        <end position="1099"/>
    </location>
</feature>
<dbReference type="InterPro" id="IPR047871">
    <property type="entry name" value="K_chnl_Slo-like"/>
</dbReference>
<evidence type="ECO:0000256" key="4">
    <source>
        <dbReference type="ARBA" id="ARBA00022538"/>
    </source>
</evidence>
<evidence type="ECO:0000256" key="14">
    <source>
        <dbReference type="SAM" id="Phobius"/>
    </source>
</evidence>
<keyword evidence="8 14" id="KW-1133">Transmembrane helix</keyword>
<evidence type="ECO:0000256" key="2">
    <source>
        <dbReference type="ARBA" id="ARBA00022448"/>
    </source>
</evidence>
<dbReference type="GO" id="GO:0005886">
    <property type="term" value="C:plasma membrane"/>
    <property type="evidence" value="ECO:0007669"/>
    <property type="project" value="UniProtKB-SubCell"/>
</dbReference>
<dbReference type="Proteomes" id="UP000007635">
    <property type="component" value="Chromosome XIV"/>
</dbReference>
<evidence type="ECO:0000313" key="16">
    <source>
        <dbReference type="Ensembl" id="ENSGACP00000064763.1"/>
    </source>
</evidence>
<reference evidence="16" key="2">
    <citation type="submission" date="2025-08" db="UniProtKB">
        <authorList>
            <consortium name="Ensembl"/>
        </authorList>
    </citation>
    <scope>IDENTIFICATION</scope>
</reference>
<dbReference type="GO" id="GO:0005228">
    <property type="term" value="F:intracellular sodium-activated potassium channel activity"/>
    <property type="evidence" value="ECO:0007669"/>
    <property type="project" value="TreeGrafter"/>
</dbReference>
<dbReference type="Pfam" id="PF22614">
    <property type="entry name" value="Slo-like_RCK"/>
    <property type="match status" value="2"/>
</dbReference>
<dbReference type="GeneTree" id="ENSGT00940000156880"/>
<keyword evidence="10 14" id="KW-0472">Membrane</keyword>
<evidence type="ECO:0000256" key="5">
    <source>
        <dbReference type="ARBA" id="ARBA00022692"/>
    </source>
</evidence>
<evidence type="ECO:0000313" key="17">
    <source>
        <dbReference type="Proteomes" id="UP000007635"/>
    </source>
</evidence>
<sequence>MHLNRRARPSLPAAQPPMQLSREEDFVIGDSTATTAALRSDGRAGSPDKMCSECYVNQTFVHDDGTVNEHKPRSSPAPPQTNINTSGLILDISTLKMEQQESEEVPPLPPRFRFRDLLLGDQSFQNDDRVQVEFYVNENTFKERLKLFFIKNQRSSLRIRVFNFSLKLLTCLLYIIRVVTDNPGQAAGASPSAGQQSAPSGSNKWFVIVAIISFLETMLLMYLSYKGNIWEQMFQVSFLLEMINTVPFIITIFWPSIRNIFIPVFLNCWLAKCALENMINDVHRAIQRTNSAMFNQVLILICTLLCLVFTGTCGIQHLERAGKNLSLFNAFYFCIVTFSTVGFGDVTPRIWPSQLLVVIMICVALVVLPLQFEELMYLWMERQKSGGNYSRHRAQTEKHVVLCVSALKIDLLMDFLNEFYAHPRLQDYYVVILCPSEMDLQVRRVLQIPLWSQRVIYLQGSVLKDQDLLRAKMDDAEACFILSSRNEVDRMAADHQTILRAWAVKDFAPNCPLYVQILKPENKFHVKFADHVVCEEEFKYAMLALNCVCPATSTLVTLLVHTSRGREGQQSPEQWQRMYGCCSGNEVYHIRVCDSKFFGEYNGKSFTYASFHAHKKYGVCLIGIKREDNKSILLNPGPRHIMAATDTCYYINITKEENSAFIFNQEESKGRGGGGLYDGPLQLPVHSIIASMGTVAMDLHNTSPPDVSGGKLAPPSVNGARGRRPSIAPVQEIADSASILPCDLLSDQSEDDSVFTDEKGDSSAEYVKGYPPNSPYIGSSPTLCHLLAEKAPFCCLRLDQGCRHNSFVDAKAYGFKNKLIIVSAETAGNGLYNFIVPLRAYYRPRKELNPIVLLLDNPPDNHFLEAICCFPMVYYMAGTIDNLDSLLQCGIIYADNLVVVDKESTMSAEEDYMADAKTIVNVQTMFRLFPSLSIITELTHPSNMRFMQFRAKDCYSLALSKLEKKERDKGSNLAFMFRLPFAAGRVFSISMLDTLLYQSFVKDYMILIARLLLGLDTTPGSGFLCAMKVTEEDLWISTYGRLFQKLCSSSAEIPIGIYRTESHVFQTSESQVSVSVDECEDTKDKGDESRSNDQSDHPLLRKKSMQWARRLSKRSARWQGGSRDPSKDHAQRIAQQRLNLYRRSEREELSELVRNRMRHLGLPTSGYGEDGHIARPLTPDQSDGQRRHEQSQSGIPQNTLSYVLINPSPNTRLDLQIALHTGSLCHVAVSTQLFAICNISG</sequence>
<dbReference type="FunFam" id="3.40.50.720:FF:000011">
    <property type="entry name" value="Potassium channel subfamily T member 1"/>
    <property type="match status" value="1"/>
</dbReference>
<dbReference type="Pfam" id="PF03493">
    <property type="entry name" value="BK_channel_a"/>
    <property type="match status" value="1"/>
</dbReference>